<keyword evidence="3" id="KW-1185">Reference proteome</keyword>
<keyword evidence="1" id="KW-0472">Membrane</keyword>
<name>A0A133UTP1_9EURY</name>
<keyword evidence="1" id="KW-0812">Transmembrane</keyword>
<gene>
    <name evidence="2" type="ORF">AKJ38_00920</name>
</gene>
<dbReference type="Proteomes" id="UP000070414">
    <property type="component" value="Unassembled WGS sequence"/>
</dbReference>
<evidence type="ECO:0000313" key="2">
    <source>
        <dbReference type="EMBL" id="KXA97507.1"/>
    </source>
</evidence>
<evidence type="ECO:0000256" key="1">
    <source>
        <dbReference type="SAM" id="Phobius"/>
    </source>
</evidence>
<comment type="caution">
    <text evidence="2">The sequence shown here is derived from an EMBL/GenBank/DDBJ whole genome shotgun (WGS) entry which is preliminary data.</text>
</comment>
<keyword evidence="1" id="KW-1133">Transmembrane helix</keyword>
<organism evidence="2 3">
    <name type="scientific">candidate division MSBL1 archaeon SCGC-AAA259I14</name>
    <dbReference type="NCBI Taxonomy" id="1698268"/>
    <lineage>
        <taxon>Archaea</taxon>
        <taxon>Methanobacteriati</taxon>
        <taxon>Methanobacteriota</taxon>
        <taxon>candidate division MSBL1</taxon>
    </lineage>
</organism>
<proteinExistence type="predicted"/>
<accession>A0A133UTP1</accession>
<protein>
    <submittedName>
        <fullName evidence="2">Uncharacterized protein</fullName>
    </submittedName>
</protein>
<feature type="non-terminal residue" evidence="2">
    <location>
        <position position="1"/>
    </location>
</feature>
<reference evidence="2 3" key="1">
    <citation type="journal article" date="2016" name="Sci. Rep.">
        <title>Metabolic traits of an uncultured archaeal lineage -MSBL1- from brine pools of the Red Sea.</title>
        <authorList>
            <person name="Mwirichia R."/>
            <person name="Alam I."/>
            <person name="Rashid M."/>
            <person name="Vinu M."/>
            <person name="Ba-Alawi W."/>
            <person name="Anthony Kamau A."/>
            <person name="Kamanda Ngugi D."/>
            <person name="Goker M."/>
            <person name="Klenk H.P."/>
            <person name="Bajic V."/>
            <person name="Stingl U."/>
        </authorList>
    </citation>
    <scope>NUCLEOTIDE SEQUENCE [LARGE SCALE GENOMIC DNA]</scope>
    <source>
        <strain evidence="2">SCGC-AAA259I14</strain>
    </source>
</reference>
<feature type="transmembrane region" description="Helical" evidence="1">
    <location>
        <begin position="12"/>
        <end position="34"/>
    </location>
</feature>
<dbReference type="AlphaFoldDB" id="A0A133UTP1"/>
<evidence type="ECO:0000313" key="3">
    <source>
        <dbReference type="Proteomes" id="UP000070414"/>
    </source>
</evidence>
<dbReference type="EMBL" id="LHXS01000010">
    <property type="protein sequence ID" value="KXA97507.1"/>
    <property type="molecule type" value="Genomic_DNA"/>
</dbReference>
<sequence>EMMLGKQKGITVGVAVLIIAIVAAGMGGGLYLVFHYYKEPEGGAFVDPEVEIEEEHSIEFWGSAMTAYKQGYVDGLVTISPSREQLAIVNGQASVEMNLEYVGGENAPETVVIQMTGETEIYTSWKSLENGKFPENARVDVNEILSMEPETIELKKGENIRIVLKISILENLPREKLKRVGHRSVPVPLCNYRPNSDRVMIETDKFLRLTL</sequence>